<sequence length="66" mass="6710">MLSSTGGSTLGKSRPGSFVIDSSLAQSADERPLLREGFPGASPALCGVVELKFVAPSMGAFAAPRK</sequence>
<evidence type="ECO:0000313" key="1">
    <source>
        <dbReference type="EMBL" id="KAL0163982.1"/>
    </source>
</evidence>
<dbReference type="EMBL" id="JAMKFB020000020">
    <property type="protein sequence ID" value="KAL0163982.1"/>
    <property type="molecule type" value="Genomic_DNA"/>
</dbReference>
<protein>
    <submittedName>
        <fullName evidence="1">Uncharacterized protein</fullName>
    </submittedName>
</protein>
<name>A0ABD0NQ49_CIRMR</name>
<feature type="non-terminal residue" evidence="1">
    <location>
        <position position="66"/>
    </location>
</feature>
<dbReference type="Proteomes" id="UP001529510">
    <property type="component" value="Unassembled WGS sequence"/>
</dbReference>
<evidence type="ECO:0000313" key="2">
    <source>
        <dbReference type="Proteomes" id="UP001529510"/>
    </source>
</evidence>
<proteinExistence type="predicted"/>
<reference evidence="1 2" key="1">
    <citation type="submission" date="2024-05" db="EMBL/GenBank/DDBJ databases">
        <title>Genome sequencing and assembly of Indian major carp, Cirrhinus mrigala (Hamilton, 1822).</title>
        <authorList>
            <person name="Mohindra V."/>
            <person name="Chowdhury L.M."/>
            <person name="Lal K."/>
            <person name="Jena J.K."/>
        </authorList>
    </citation>
    <scope>NUCLEOTIDE SEQUENCE [LARGE SCALE GENOMIC DNA]</scope>
    <source>
        <strain evidence="1">CM1030</strain>
        <tissue evidence="1">Blood</tissue>
    </source>
</reference>
<comment type="caution">
    <text evidence="1">The sequence shown here is derived from an EMBL/GenBank/DDBJ whole genome shotgun (WGS) entry which is preliminary data.</text>
</comment>
<accession>A0ABD0NQ49</accession>
<keyword evidence="2" id="KW-1185">Reference proteome</keyword>
<organism evidence="1 2">
    <name type="scientific">Cirrhinus mrigala</name>
    <name type="common">Mrigala</name>
    <dbReference type="NCBI Taxonomy" id="683832"/>
    <lineage>
        <taxon>Eukaryota</taxon>
        <taxon>Metazoa</taxon>
        <taxon>Chordata</taxon>
        <taxon>Craniata</taxon>
        <taxon>Vertebrata</taxon>
        <taxon>Euteleostomi</taxon>
        <taxon>Actinopterygii</taxon>
        <taxon>Neopterygii</taxon>
        <taxon>Teleostei</taxon>
        <taxon>Ostariophysi</taxon>
        <taxon>Cypriniformes</taxon>
        <taxon>Cyprinidae</taxon>
        <taxon>Labeoninae</taxon>
        <taxon>Labeonini</taxon>
        <taxon>Cirrhinus</taxon>
    </lineage>
</organism>
<gene>
    <name evidence="1" type="ORF">M9458_039735</name>
</gene>
<dbReference type="AlphaFoldDB" id="A0ABD0NQ49"/>